<reference evidence="5" key="2">
    <citation type="submission" date="2015-02" db="UniProtKB">
        <authorList>
            <consortium name="EnsemblMetazoa"/>
        </authorList>
    </citation>
    <scope>IDENTIFICATION</scope>
</reference>
<dbReference type="EnsemblMetazoa" id="SMAR002923-RA">
    <property type="protein sequence ID" value="SMAR002923-PA"/>
    <property type="gene ID" value="SMAR002923"/>
</dbReference>
<dbReference type="Proteomes" id="UP000014500">
    <property type="component" value="Unassembled WGS sequence"/>
</dbReference>
<sequence length="285" mass="31848">MWFLLEKTQHSYTLSERLLRAIQFTSDQSGEDLEDLINQGAAVNQLHGTLLPLHCACMANDVRALKILLDRGAHINSYDGCHRTALHHAVEQSPSCVALLLRYGADTELRDMNLNTPLHWAAFKNNALCVRLLLQNNANVDAIDANHDTPLSWAAMRGNLESVEVLLEYNACVKTRNYNGFSPIQRVALILATGLNTPKDDRCFQLLLRAHGQFNVSKLLRALPGAMLQDSVLGDYTLMYAHTPRSLLCQCRFAIRISLGQCQLPNVVKGLHIPDPLRNYLLLDA</sequence>
<evidence type="ECO:0000313" key="6">
    <source>
        <dbReference type="Proteomes" id="UP000014500"/>
    </source>
</evidence>
<dbReference type="STRING" id="126957.T1IPH1"/>
<dbReference type="HOGENOM" id="CLU_000134_52_0_1"/>
<dbReference type="PANTHER" id="PTHR24134">
    <property type="entry name" value="ANKYRIN REPEAT-CONTAINING PROTEIN DDB_G0279043"/>
    <property type="match status" value="1"/>
</dbReference>
<dbReference type="Pfam" id="PF12796">
    <property type="entry name" value="Ank_2"/>
    <property type="match status" value="1"/>
</dbReference>
<dbReference type="eggNOG" id="KOG0504">
    <property type="taxonomic scope" value="Eukaryota"/>
</dbReference>
<dbReference type="CDD" id="cd03716">
    <property type="entry name" value="SOCS_ASB_like"/>
    <property type="match status" value="1"/>
</dbReference>
<keyword evidence="2 3" id="KW-0040">ANK repeat</keyword>
<dbReference type="InterPro" id="IPR002110">
    <property type="entry name" value="Ankyrin_rpt"/>
</dbReference>
<evidence type="ECO:0000256" key="1">
    <source>
        <dbReference type="ARBA" id="ARBA00022737"/>
    </source>
</evidence>
<feature type="repeat" description="ANK" evidence="3">
    <location>
        <begin position="146"/>
        <end position="178"/>
    </location>
</feature>
<dbReference type="EMBL" id="JH431262">
    <property type="status" value="NOT_ANNOTATED_CDS"/>
    <property type="molecule type" value="Genomic_DNA"/>
</dbReference>
<dbReference type="PROSITE" id="PS50297">
    <property type="entry name" value="ANK_REP_REGION"/>
    <property type="match status" value="3"/>
</dbReference>
<evidence type="ECO:0000259" key="4">
    <source>
        <dbReference type="SMART" id="SM00969"/>
    </source>
</evidence>
<dbReference type="InterPro" id="IPR001496">
    <property type="entry name" value="SOCS_box"/>
</dbReference>
<organism evidence="5 6">
    <name type="scientific">Strigamia maritima</name>
    <name type="common">European centipede</name>
    <name type="synonym">Geophilus maritimus</name>
    <dbReference type="NCBI Taxonomy" id="126957"/>
    <lineage>
        <taxon>Eukaryota</taxon>
        <taxon>Metazoa</taxon>
        <taxon>Ecdysozoa</taxon>
        <taxon>Arthropoda</taxon>
        <taxon>Myriapoda</taxon>
        <taxon>Chilopoda</taxon>
        <taxon>Pleurostigmophora</taxon>
        <taxon>Geophilomorpha</taxon>
        <taxon>Linotaeniidae</taxon>
        <taxon>Strigamia</taxon>
    </lineage>
</organism>
<protein>
    <recommendedName>
        <fullName evidence="4">SOCS box domain-containing protein</fullName>
    </recommendedName>
</protein>
<accession>T1IPH1</accession>
<reference evidence="6" key="1">
    <citation type="submission" date="2011-05" db="EMBL/GenBank/DDBJ databases">
        <authorList>
            <person name="Richards S.R."/>
            <person name="Qu J."/>
            <person name="Jiang H."/>
            <person name="Jhangiani S.N."/>
            <person name="Agravi P."/>
            <person name="Goodspeed R."/>
            <person name="Gross S."/>
            <person name="Mandapat C."/>
            <person name="Jackson L."/>
            <person name="Mathew T."/>
            <person name="Pu L."/>
            <person name="Thornton R."/>
            <person name="Saada N."/>
            <person name="Wilczek-Boney K.B."/>
            <person name="Lee S."/>
            <person name="Kovar C."/>
            <person name="Wu Y."/>
            <person name="Scherer S.E."/>
            <person name="Worley K.C."/>
            <person name="Muzny D.M."/>
            <person name="Gibbs R."/>
        </authorList>
    </citation>
    <scope>NUCLEOTIDE SEQUENCE</scope>
    <source>
        <strain evidence="6">Brora</strain>
    </source>
</reference>
<keyword evidence="1" id="KW-0677">Repeat</keyword>
<dbReference type="AlphaFoldDB" id="T1IPH1"/>
<dbReference type="InterPro" id="IPR036770">
    <property type="entry name" value="Ankyrin_rpt-contain_sf"/>
</dbReference>
<dbReference type="SMART" id="SM00248">
    <property type="entry name" value="ANK"/>
    <property type="match status" value="5"/>
</dbReference>
<dbReference type="Pfam" id="PF13637">
    <property type="entry name" value="Ank_4"/>
    <property type="match status" value="1"/>
</dbReference>
<evidence type="ECO:0000256" key="2">
    <source>
        <dbReference type="ARBA" id="ARBA00023043"/>
    </source>
</evidence>
<dbReference type="Pfam" id="PF07525">
    <property type="entry name" value="SOCS_box"/>
    <property type="match status" value="1"/>
</dbReference>
<dbReference type="OMA" id="WYLMENV"/>
<dbReference type="Gene3D" id="1.10.750.20">
    <property type="entry name" value="SOCS box"/>
    <property type="match status" value="1"/>
</dbReference>
<keyword evidence="6" id="KW-1185">Reference proteome</keyword>
<dbReference type="PROSITE" id="PS50088">
    <property type="entry name" value="ANK_REPEAT"/>
    <property type="match status" value="3"/>
</dbReference>
<dbReference type="Gene3D" id="1.25.40.20">
    <property type="entry name" value="Ankyrin repeat-containing domain"/>
    <property type="match status" value="2"/>
</dbReference>
<dbReference type="SMART" id="SM00969">
    <property type="entry name" value="SOCS_box"/>
    <property type="match status" value="1"/>
</dbReference>
<feature type="repeat" description="ANK" evidence="3">
    <location>
        <begin position="52"/>
        <end position="80"/>
    </location>
</feature>
<proteinExistence type="predicted"/>
<feature type="repeat" description="ANK" evidence="3">
    <location>
        <begin position="113"/>
        <end position="145"/>
    </location>
</feature>
<dbReference type="SUPFAM" id="SSF48403">
    <property type="entry name" value="Ankyrin repeat"/>
    <property type="match status" value="1"/>
</dbReference>
<evidence type="ECO:0000313" key="5">
    <source>
        <dbReference type="EnsemblMetazoa" id="SMAR002923-PA"/>
    </source>
</evidence>
<name>T1IPH1_STRMM</name>
<feature type="domain" description="SOCS box" evidence="4">
    <location>
        <begin position="244"/>
        <end position="284"/>
    </location>
</feature>
<dbReference type="PANTHER" id="PTHR24134:SF9">
    <property type="entry name" value="ANKYRIN REPEAT AND SOCS BOX PROTEIN 8"/>
    <property type="match status" value="1"/>
</dbReference>
<evidence type="ECO:0000256" key="3">
    <source>
        <dbReference type="PROSITE-ProRule" id="PRU00023"/>
    </source>
</evidence>
<dbReference type="PhylomeDB" id="T1IPH1"/>